<dbReference type="EMBL" id="BMQQ01000026">
    <property type="protein sequence ID" value="GGT53791.1"/>
    <property type="molecule type" value="Genomic_DNA"/>
</dbReference>
<proteinExistence type="predicted"/>
<dbReference type="Proteomes" id="UP000619486">
    <property type="component" value="Unassembled WGS sequence"/>
</dbReference>
<evidence type="ECO:0000313" key="2">
    <source>
        <dbReference type="Proteomes" id="UP000619486"/>
    </source>
</evidence>
<name>A0A918LV07_9ACTN</name>
<accession>A0A918LV07</accession>
<evidence type="ECO:0000313" key="1">
    <source>
        <dbReference type="EMBL" id="GGT53791.1"/>
    </source>
</evidence>
<reference evidence="1" key="2">
    <citation type="submission" date="2020-09" db="EMBL/GenBank/DDBJ databases">
        <authorList>
            <person name="Sun Q."/>
            <person name="Ohkuma M."/>
        </authorList>
    </citation>
    <scope>NUCLEOTIDE SEQUENCE</scope>
    <source>
        <strain evidence="1">JCM 3172</strain>
    </source>
</reference>
<gene>
    <name evidence="1" type="ORF">GCM10014713_54590</name>
</gene>
<dbReference type="RefSeq" id="WP_028797766.1">
    <property type="nucleotide sequence ID" value="NZ_BMQQ01000026.1"/>
</dbReference>
<protein>
    <recommendedName>
        <fullName evidence="3">Serine/threonine protein kinase</fullName>
    </recommendedName>
</protein>
<dbReference type="AlphaFoldDB" id="A0A918LV07"/>
<sequence>MATVTIELPNRRPEGPSRVVPLASGQSAAFGRGAPGTPVDIELPFSGVSRLAGTITAVRDFWTVSNLARYSAFVIENLEGAGEHLTVAPGRLDAPIAFEMSRLIIPAQGEPCELKIYAPEHRFAPADTPAGTLGEPTDALYSLDPAAKYFRVLVALCEHRLRDPASVQIPTTTQVITRLCALPEYRGLTASAVNFHIDYLMSTKLRIRDSTRQPPDGRLHRRKDALVSFALRFGLVREEHLALLPENRPSVRRGPDHPSATG</sequence>
<keyword evidence="2" id="KW-1185">Reference proteome</keyword>
<evidence type="ECO:0008006" key="3">
    <source>
        <dbReference type="Google" id="ProtNLM"/>
    </source>
</evidence>
<comment type="caution">
    <text evidence="1">The sequence shown here is derived from an EMBL/GenBank/DDBJ whole genome shotgun (WGS) entry which is preliminary data.</text>
</comment>
<reference evidence="1" key="1">
    <citation type="journal article" date="2014" name="Int. J. Syst. Evol. Microbiol.">
        <title>Complete genome sequence of Corynebacterium casei LMG S-19264T (=DSM 44701T), isolated from a smear-ripened cheese.</title>
        <authorList>
            <consortium name="US DOE Joint Genome Institute (JGI-PGF)"/>
            <person name="Walter F."/>
            <person name="Albersmeier A."/>
            <person name="Kalinowski J."/>
            <person name="Ruckert C."/>
        </authorList>
    </citation>
    <scope>NUCLEOTIDE SEQUENCE</scope>
    <source>
        <strain evidence="1">JCM 3172</strain>
    </source>
</reference>
<organism evidence="1 2">
    <name type="scientific">Streptomyces purpureus</name>
    <dbReference type="NCBI Taxonomy" id="1951"/>
    <lineage>
        <taxon>Bacteria</taxon>
        <taxon>Bacillati</taxon>
        <taxon>Actinomycetota</taxon>
        <taxon>Actinomycetes</taxon>
        <taxon>Kitasatosporales</taxon>
        <taxon>Streptomycetaceae</taxon>
        <taxon>Streptomyces</taxon>
    </lineage>
</organism>